<accession>A0A445MU92</accession>
<proteinExistence type="predicted"/>
<dbReference type="EMBL" id="OJIN01000073">
    <property type="protein sequence ID" value="SPD73028.1"/>
    <property type="molecule type" value="Genomic_DNA"/>
</dbReference>
<dbReference type="AlphaFoldDB" id="A0A445MU92"/>
<protein>
    <submittedName>
        <fullName evidence="2">Uncharacterized protein</fullName>
    </submittedName>
</protein>
<feature type="region of interest" description="Disordered" evidence="1">
    <location>
        <begin position="163"/>
        <end position="185"/>
    </location>
</feature>
<evidence type="ECO:0000313" key="2">
    <source>
        <dbReference type="EMBL" id="SPD73028.1"/>
    </source>
</evidence>
<evidence type="ECO:0000256" key="1">
    <source>
        <dbReference type="SAM" id="MobiDB-lite"/>
    </source>
</evidence>
<name>A0A445MU92_9BACT</name>
<sequence>MEKRNLGRGLEDISNIFLSTAKKADDKGQMPGKGFSAVKIRDDTCASCIEMIEGSSKEPKCRIFTVEDKKYGVPHLETITMNYANYCGYFTKATQKETSVANDAPAGISGPDVENCEIEEIISIRKKITFQDTEATKEDIKRTLLKYLDEGYNLTVAELTKVEESSEKTNRQSRKEEISLLVEKR</sequence>
<reference evidence="2" key="1">
    <citation type="submission" date="2018-01" db="EMBL/GenBank/DDBJ databases">
        <authorList>
            <person name="Regsiter A."/>
            <person name="William W."/>
        </authorList>
    </citation>
    <scope>NUCLEOTIDE SEQUENCE</scope>
    <source>
        <strain evidence="2">TRIP AH-1</strain>
    </source>
</reference>
<gene>
    <name evidence="2" type="ORF">PITCH_A1640038</name>
</gene>
<organism evidence="2">
    <name type="scientific">uncultured Desulfobacterium sp</name>
    <dbReference type="NCBI Taxonomy" id="201089"/>
    <lineage>
        <taxon>Bacteria</taxon>
        <taxon>Pseudomonadati</taxon>
        <taxon>Thermodesulfobacteriota</taxon>
        <taxon>Desulfobacteria</taxon>
        <taxon>Desulfobacterales</taxon>
        <taxon>Desulfobacteriaceae</taxon>
        <taxon>Desulfobacterium</taxon>
        <taxon>environmental samples</taxon>
    </lineage>
</organism>